<keyword evidence="2" id="KW-1185">Reference proteome</keyword>
<reference evidence="1 2" key="1">
    <citation type="submission" date="2015-08" db="EMBL/GenBank/DDBJ databases">
        <authorList>
            <person name="Babu N.S."/>
            <person name="Beckwith C.J."/>
            <person name="Beseler K.G."/>
            <person name="Brison A."/>
            <person name="Carone J.V."/>
            <person name="Caskin T.P."/>
            <person name="Diamond M."/>
            <person name="Durham M.E."/>
            <person name="Foxe J.M."/>
            <person name="Go M."/>
            <person name="Henderson B.A."/>
            <person name="Jones I.B."/>
            <person name="McGettigan J.A."/>
            <person name="Micheletti S.J."/>
            <person name="Nasrallah M.E."/>
            <person name="Ortiz D."/>
            <person name="Piller C.R."/>
            <person name="Privatt S.R."/>
            <person name="Schneider S.L."/>
            <person name="Sharp S."/>
            <person name="Smith T.C."/>
            <person name="Stanton J.D."/>
            <person name="Ullery H.E."/>
            <person name="Wilson R.J."/>
            <person name="Serrano M.G."/>
            <person name="Buck G."/>
            <person name="Lee V."/>
            <person name="Wang Y."/>
            <person name="Carvalho R."/>
            <person name="Voegtly L."/>
            <person name="Shi R."/>
            <person name="Duckworth R."/>
            <person name="Johnson A."/>
            <person name="Loviza R."/>
            <person name="Walstead R."/>
            <person name="Shah Z."/>
            <person name="Kiflezghi M."/>
            <person name="Wade K."/>
            <person name="Ball S.L."/>
            <person name="Bradley K.W."/>
            <person name="Asai D.J."/>
            <person name="Bowman C.A."/>
            <person name="Russell D.A."/>
            <person name="Pope W.H."/>
            <person name="Jacobs-Sera D."/>
            <person name="Hendrix R.W."/>
            <person name="Hatfull G.F."/>
        </authorList>
    </citation>
    <scope>NUCLEOTIDE SEQUENCE [LARGE SCALE GENOMIC DNA]</scope>
    <source>
        <strain evidence="1 2">DSM 27648</strain>
    </source>
</reference>
<accession>A0A0K1PWL6</accession>
<sequence length="103" mass="11642">MEREPRARRVAIHQASVRREVGESRLRSCGARESLQDLWRCRPGLARERIELSVSIGFEEDAAGPEPCDLRLTISRTSARFCVDDEVDRLVTIVEDGDLTLSC</sequence>
<evidence type="ECO:0000313" key="2">
    <source>
        <dbReference type="Proteomes" id="UP000064967"/>
    </source>
</evidence>
<protein>
    <submittedName>
        <fullName evidence="1">Uncharacterized protein</fullName>
    </submittedName>
</protein>
<name>A0A0K1PWL6_9BACT</name>
<dbReference type="Proteomes" id="UP000064967">
    <property type="component" value="Chromosome"/>
</dbReference>
<dbReference type="EMBL" id="CP012333">
    <property type="protein sequence ID" value="AKU97923.1"/>
    <property type="molecule type" value="Genomic_DNA"/>
</dbReference>
<organism evidence="1 2">
    <name type="scientific">Labilithrix luteola</name>
    <dbReference type="NCBI Taxonomy" id="1391654"/>
    <lineage>
        <taxon>Bacteria</taxon>
        <taxon>Pseudomonadati</taxon>
        <taxon>Myxococcota</taxon>
        <taxon>Polyangia</taxon>
        <taxon>Polyangiales</taxon>
        <taxon>Labilitrichaceae</taxon>
        <taxon>Labilithrix</taxon>
    </lineage>
</organism>
<dbReference type="KEGG" id="llu:AKJ09_04587"/>
<gene>
    <name evidence="1" type="ORF">AKJ09_04587</name>
</gene>
<evidence type="ECO:0000313" key="1">
    <source>
        <dbReference type="EMBL" id="AKU97923.1"/>
    </source>
</evidence>
<dbReference type="AlphaFoldDB" id="A0A0K1PWL6"/>
<proteinExistence type="predicted"/>